<gene>
    <name evidence="1" type="ORF">C7B64_15325</name>
</gene>
<dbReference type="AlphaFoldDB" id="A0A2T1C162"/>
<keyword evidence="2" id="KW-1185">Reference proteome</keyword>
<reference evidence="1 2" key="2">
    <citation type="submission" date="2018-03" db="EMBL/GenBank/DDBJ databases">
        <title>The ancient ancestry and fast evolution of plastids.</title>
        <authorList>
            <person name="Moore K.R."/>
            <person name="Magnabosco C."/>
            <person name="Momper L."/>
            <person name="Gold D.A."/>
            <person name="Bosak T."/>
            <person name="Fournier G.P."/>
        </authorList>
    </citation>
    <scope>NUCLEOTIDE SEQUENCE [LARGE SCALE GENOMIC DNA]</scope>
    <source>
        <strain evidence="1 2">CCAP 1448/3</strain>
    </source>
</reference>
<dbReference type="EMBL" id="PVWJ01000077">
    <property type="protein sequence ID" value="PSB02015.1"/>
    <property type="molecule type" value="Genomic_DNA"/>
</dbReference>
<accession>A0A2T1C162</accession>
<dbReference type="Proteomes" id="UP000238762">
    <property type="component" value="Unassembled WGS sequence"/>
</dbReference>
<evidence type="ECO:0000313" key="1">
    <source>
        <dbReference type="EMBL" id="PSB02015.1"/>
    </source>
</evidence>
<dbReference type="RefSeq" id="WP_106289532.1">
    <property type="nucleotide sequence ID" value="NZ_CAWNTC010000105.1"/>
</dbReference>
<reference evidence="1 2" key="1">
    <citation type="submission" date="2018-02" db="EMBL/GenBank/DDBJ databases">
        <authorList>
            <person name="Cohen D.B."/>
            <person name="Kent A.D."/>
        </authorList>
    </citation>
    <scope>NUCLEOTIDE SEQUENCE [LARGE SCALE GENOMIC DNA]</scope>
    <source>
        <strain evidence="1 2">CCAP 1448/3</strain>
    </source>
</reference>
<organism evidence="1 2">
    <name type="scientific">Merismopedia glauca CCAP 1448/3</name>
    <dbReference type="NCBI Taxonomy" id="1296344"/>
    <lineage>
        <taxon>Bacteria</taxon>
        <taxon>Bacillati</taxon>
        <taxon>Cyanobacteriota</taxon>
        <taxon>Cyanophyceae</taxon>
        <taxon>Synechococcales</taxon>
        <taxon>Merismopediaceae</taxon>
        <taxon>Merismopedia</taxon>
    </lineage>
</organism>
<name>A0A2T1C162_9CYAN</name>
<comment type="caution">
    <text evidence="1">The sequence shown here is derived from an EMBL/GenBank/DDBJ whole genome shotgun (WGS) entry which is preliminary data.</text>
</comment>
<evidence type="ECO:0000313" key="2">
    <source>
        <dbReference type="Proteomes" id="UP000238762"/>
    </source>
</evidence>
<proteinExistence type="predicted"/>
<protein>
    <submittedName>
        <fullName evidence="1">Uncharacterized protein</fullName>
    </submittedName>
</protein>
<sequence length="151" mass="17110">MPREEELRQAALSVLQSMELNQWEVATHNRTSDDDIEALSSSLIVVVTERPSFSYRPPFIEVTLTGETPEGNITNVSFNYGFSFEYLGRFSVDASLNQDVWDRHCESAMRGVSGMVQQLNPEVEMNSQTSRAFKFMSRLIQVLSTQSHPEA</sequence>